<name>A0A173MJD6_9BACT</name>
<proteinExistence type="inferred from homology"/>
<keyword evidence="1 7" id="KW-1003">Cell membrane</keyword>
<evidence type="ECO:0000313" key="9">
    <source>
        <dbReference type="Proteomes" id="UP000186917"/>
    </source>
</evidence>
<evidence type="ECO:0000256" key="2">
    <source>
        <dbReference type="ARBA" id="ARBA00022692"/>
    </source>
</evidence>
<dbReference type="RefSeq" id="WP_076381385.1">
    <property type="nucleotide sequence ID" value="NZ_AP017422.1"/>
</dbReference>
<dbReference type="GO" id="GO:0008932">
    <property type="term" value="F:lytic endotransglycosylase activity"/>
    <property type="evidence" value="ECO:0007669"/>
    <property type="project" value="UniProtKB-UniRule"/>
</dbReference>
<dbReference type="Pfam" id="PF02618">
    <property type="entry name" value="YceG"/>
    <property type="match status" value="1"/>
</dbReference>
<dbReference type="GO" id="GO:0009252">
    <property type="term" value="P:peptidoglycan biosynthetic process"/>
    <property type="evidence" value="ECO:0007669"/>
    <property type="project" value="UniProtKB-UniRule"/>
</dbReference>
<dbReference type="EMBL" id="FTOR01000009">
    <property type="protein sequence ID" value="SIT29836.1"/>
    <property type="molecule type" value="Genomic_DNA"/>
</dbReference>
<dbReference type="STRING" id="477680.SAMN05421788_10952"/>
<dbReference type="CDD" id="cd08010">
    <property type="entry name" value="MltG_like"/>
    <property type="match status" value="1"/>
</dbReference>
<keyword evidence="9" id="KW-1185">Reference proteome</keyword>
<evidence type="ECO:0000256" key="6">
    <source>
        <dbReference type="ARBA" id="ARBA00023316"/>
    </source>
</evidence>
<comment type="function">
    <text evidence="7">Functions as a peptidoglycan terminase that cleaves nascent peptidoglycan strands endolytically to terminate their elongation.</text>
</comment>
<dbReference type="AlphaFoldDB" id="A0A173MJD6"/>
<dbReference type="PANTHER" id="PTHR30518">
    <property type="entry name" value="ENDOLYTIC MUREIN TRANSGLYCOSYLASE"/>
    <property type="match status" value="1"/>
</dbReference>
<evidence type="ECO:0000313" key="8">
    <source>
        <dbReference type="EMBL" id="SIT29836.1"/>
    </source>
</evidence>
<dbReference type="PANTHER" id="PTHR30518:SF2">
    <property type="entry name" value="ENDOLYTIC MUREIN TRANSGLYCOSYLASE"/>
    <property type="match status" value="1"/>
</dbReference>
<keyword evidence="6 7" id="KW-0961">Cell wall biogenesis/degradation</keyword>
<dbReference type="GO" id="GO:0071555">
    <property type="term" value="P:cell wall organization"/>
    <property type="evidence" value="ECO:0007669"/>
    <property type="project" value="UniProtKB-KW"/>
</dbReference>
<keyword evidence="5 7" id="KW-0456">Lyase</keyword>
<dbReference type="InterPro" id="IPR003770">
    <property type="entry name" value="MLTG-like"/>
</dbReference>
<dbReference type="NCBIfam" id="TIGR00247">
    <property type="entry name" value="endolytic transglycosylase MltG"/>
    <property type="match status" value="1"/>
</dbReference>
<accession>A0A173MJD6</accession>
<comment type="catalytic activity">
    <reaction evidence="7">
        <text>a peptidoglycan chain = a peptidoglycan chain with N-acetyl-1,6-anhydromuramyl-[peptide] at the reducing end + a peptidoglycan chain with N-acetylglucosamine at the non-reducing end.</text>
        <dbReference type="EC" id="4.2.2.29"/>
    </reaction>
</comment>
<reference evidence="9" key="1">
    <citation type="submission" date="2017-01" db="EMBL/GenBank/DDBJ databases">
        <authorList>
            <person name="Varghese N."/>
            <person name="Submissions S."/>
        </authorList>
    </citation>
    <scope>NUCLEOTIDE SEQUENCE [LARGE SCALE GENOMIC DNA]</scope>
    <source>
        <strain evidence="9">DSM 21054</strain>
    </source>
</reference>
<dbReference type="EC" id="4.2.2.29" evidence="7"/>
<dbReference type="KEGG" id="fln:FLA_3623"/>
<dbReference type="GO" id="GO:0005886">
    <property type="term" value="C:plasma membrane"/>
    <property type="evidence" value="ECO:0007669"/>
    <property type="project" value="UniProtKB-UniRule"/>
</dbReference>
<dbReference type="HAMAP" id="MF_02065">
    <property type="entry name" value="MltG"/>
    <property type="match status" value="1"/>
</dbReference>
<keyword evidence="3 7" id="KW-1133">Transmembrane helix</keyword>
<comment type="similarity">
    <text evidence="7">Belongs to the transglycosylase MltG family.</text>
</comment>
<sequence>MKKILRLLFIVILLLAGVLYWLLFTSATRFDEKSKYVHVYEQNTAESEMMEQLSGSSLVNNTGLFRFVASRLNVWKRIKPGRFEITKGQSLMSIVRMLRNNKQVPSKLVINKLRVPEDLAKLIGRNFRTDSATAMQFLTNKDSLQKLGVDSDSWLTLVIPDTYIMNWNTSTFKILSRLKSEQEDFWTAERKQKAINLGLTPEQVYALASIVEEETNANQEKGNIASVYMNRISKGMALGADPTIKFALKNFALRRIHFGDLQVASPYNTYRNKGLPPGPICTPSKITIDAVLDAPRTDYLFFVASAELNGTHHFSSTYAEHQQYAKTYQEELNKRGINK</sequence>
<evidence type="ECO:0000256" key="7">
    <source>
        <dbReference type="HAMAP-Rule" id="MF_02065"/>
    </source>
</evidence>
<evidence type="ECO:0000256" key="1">
    <source>
        <dbReference type="ARBA" id="ARBA00022475"/>
    </source>
</evidence>
<gene>
    <name evidence="7" type="primary">mltG</name>
    <name evidence="8" type="ORF">SAMN05421788_10952</name>
</gene>
<organism evidence="8 9">
    <name type="scientific">Filimonas lacunae</name>
    <dbReference type="NCBI Taxonomy" id="477680"/>
    <lineage>
        <taxon>Bacteria</taxon>
        <taxon>Pseudomonadati</taxon>
        <taxon>Bacteroidota</taxon>
        <taxon>Chitinophagia</taxon>
        <taxon>Chitinophagales</taxon>
        <taxon>Chitinophagaceae</taxon>
        <taxon>Filimonas</taxon>
    </lineage>
</organism>
<dbReference type="Gene3D" id="3.30.160.60">
    <property type="entry name" value="Classic Zinc Finger"/>
    <property type="match status" value="1"/>
</dbReference>
<feature type="site" description="Important for catalytic activity" evidence="7">
    <location>
        <position position="214"/>
    </location>
</feature>
<dbReference type="Proteomes" id="UP000186917">
    <property type="component" value="Unassembled WGS sequence"/>
</dbReference>
<keyword evidence="2 7" id="KW-0812">Transmembrane</keyword>
<keyword evidence="4 7" id="KW-0472">Membrane</keyword>
<dbReference type="OrthoDB" id="9814591at2"/>
<evidence type="ECO:0000256" key="3">
    <source>
        <dbReference type="ARBA" id="ARBA00022989"/>
    </source>
</evidence>
<protein>
    <recommendedName>
        <fullName evidence="7">Endolytic murein transglycosylase</fullName>
        <ecNumber evidence="7">4.2.2.29</ecNumber>
    </recommendedName>
    <alternativeName>
        <fullName evidence="7">Peptidoglycan lytic transglycosylase</fullName>
    </alternativeName>
    <alternativeName>
        <fullName evidence="7">Peptidoglycan polymerization terminase</fullName>
    </alternativeName>
</protein>
<evidence type="ECO:0000256" key="5">
    <source>
        <dbReference type="ARBA" id="ARBA00023239"/>
    </source>
</evidence>
<evidence type="ECO:0000256" key="4">
    <source>
        <dbReference type="ARBA" id="ARBA00023136"/>
    </source>
</evidence>